<dbReference type="InterPro" id="IPR003594">
    <property type="entry name" value="HATPase_dom"/>
</dbReference>
<comment type="function">
    <text evidence="17">Member of the two-component regulatory system PhoR/PhoB involved in the phosphate regulon genes expression. PhoR may function as a membrane-associated protein kinase that phosphorylates PhoB in response to environmental signals.</text>
</comment>
<gene>
    <name evidence="22" type="primary">phoR</name>
    <name evidence="22" type="ORF">GCM10022278_31290</name>
</gene>
<evidence type="ECO:0000256" key="11">
    <source>
        <dbReference type="ARBA" id="ARBA00022741"/>
    </source>
</evidence>
<name>A0ABP7PUY5_9GAMM</name>
<evidence type="ECO:0000256" key="16">
    <source>
        <dbReference type="ARBA" id="ARBA00023136"/>
    </source>
</evidence>
<dbReference type="InterPro" id="IPR036097">
    <property type="entry name" value="HisK_dim/P_sf"/>
</dbReference>
<dbReference type="Pfam" id="PF02518">
    <property type="entry name" value="HATPase_c"/>
    <property type="match status" value="1"/>
</dbReference>
<dbReference type="Pfam" id="PF11808">
    <property type="entry name" value="PhoR"/>
    <property type="match status" value="1"/>
</dbReference>
<dbReference type="PANTHER" id="PTHR45453">
    <property type="entry name" value="PHOSPHATE REGULON SENSOR PROTEIN PHOR"/>
    <property type="match status" value="1"/>
</dbReference>
<dbReference type="EC" id="2.7.13.3" evidence="3"/>
<evidence type="ECO:0000259" key="21">
    <source>
        <dbReference type="PROSITE" id="PS50112"/>
    </source>
</evidence>
<keyword evidence="16 19" id="KW-0472">Membrane</keyword>
<dbReference type="Pfam" id="PF00512">
    <property type="entry name" value="HisKA"/>
    <property type="match status" value="1"/>
</dbReference>
<sequence length="437" mass="48981">MKISELIVQPLVIFFLVILPLGLLIGQPLALTFAAIVLYLLWSLRQVYRLASWLQQPGESEPPESHGLWGRIFDSILRLQAEHSKAQARLQALLNRIQQSTNALKDGVILTNSDGVMDWWNSAAADMLGLRKPNDTGQTIHYLVRDPSFKQYFFSKAYDDPLLLSAPKKPQMQLKVHITLFGEDDRLIVIQDVTQLKQLESVRQVFISNVSHELRTPLTVISGYLETLIDTGADLAPRRQRALSQMQTQARRMEALVTDLLLLSKIENEGGEIRQLPVNMHDLLLRILDSAKVVAGDKVLKISLAVESDARLYGNETQLHSAFSNLVLNAVKYTPEGKCIDIRWHLTKRHAVLSVTDTGIGIDSIHIPRLTERFYRADPSRHTGTGGTGLGLAIVKHVLLNHDARLDISSRPGEGSCFACLFPIERIREPEVALEVH</sequence>
<keyword evidence="5" id="KW-0813">Transport</keyword>
<evidence type="ECO:0000256" key="18">
    <source>
        <dbReference type="SAM" id="Coils"/>
    </source>
</evidence>
<evidence type="ECO:0000256" key="6">
    <source>
        <dbReference type="ARBA" id="ARBA00022475"/>
    </source>
</evidence>
<comment type="catalytic activity">
    <reaction evidence="1">
        <text>ATP + protein L-histidine = ADP + protein N-phospho-L-histidine.</text>
        <dbReference type="EC" id="2.7.13.3"/>
    </reaction>
</comment>
<evidence type="ECO:0000256" key="17">
    <source>
        <dbReference type="ARBA" id="ARBA00025207"/>
    </source>
</evidence>
<dbReference type="PRINTS" id="PR00344">
    <property type="entry name" value="BCTRLSENSOR"/>
</dbReference>
<dbReference type="InterPro" id="IPR036890">
    <property type="entry name" value="HATPase_C_sf"/>
</dbReference>
<protein>
    <recommendedName>
        <fullName evidence="4">Phosphate regulon sensor protein PhoR</fullName>
        <ecNumber evidence="3">2.7.13.3</ecNumber>
    </recommendedName>
</protein>
<dbReference type="SMART" id="SM00387">
    <property type="entry name" value="HATPase_c"/>
    <property type="match status" value="1"/>
</dbReference>
<evidence type="ECO:0000256" key="4">
    <source>
        <dbReference type="ARBA" id="ARBA00019665"/>
    </source>
</evidence>
<evidence type="ECO:0000256" key="9">
    <source>
        <dbReference type="ARBA" id="ARBA00022679"/>
    </source>
</evidence>
<dbReference type="EMBL" id="BAABBO010000014">
    <property type="protein sequence ID" value="GAA3971638.1"/>
    <property type="molecule type" value="Genomic_DNA"/>
</dbReference>
<evidence type="ECO:0000256" key="1">
    <source>
        <dbReference type="ARBA" id="ARBA00000085"/>
    </source>
</evidence>
<feature type="domain" description="PAS" evidence="21">
    <location>
        <begin position="86"/>
        <end position="148"/>
    </location>
</feature>
<proteinExistence type="predicted"/>
<keyword evidence="13" id="KW-0067">ATP-binding</keyword>
<comment type="subcellular location">
    <subcellularLocation>
        <location evidence="2">Cell membrane</location>
    </subcellularLocation>
</comment>
<dbReference type="InterPro" id="IPR004358">
    <property type="entry name" value="Sig_transdc_His_kin-like_C"/>
</dbReference>
<evidence type="ECO:0000313" key="23">
    <source>
        <dbReference type="Proteomes" id="UP001501337"/>
    </source>
</evidence>
<keyword evidence="6" id="KW-1003">Cell membrane</keyword>
<feature type="transmembrane region" description="Helical" evidence="19">
    <location>
        <begin position="12"/>
        <end position="42"/>
    </location>
</feature>
<feature type="domain" description="Histidine kinase" evidence="20">
    <location>
        <begin position="209"/>
        <end position="426"/>
    </location>
</feature>
<evidence type="ECO:0000256" key="19">
    <source>
        <dbReference type="SAM" id="Phobius"/>
    </source>
</evidence>
<dbReference type="CDD" id="cd00130">
    <property type="entry name" value="PAS"/>
    <property type="match status" value="1"/>
</dbReference>
<evidence type="ECO:0000256" key="13">
    <source>
        <dbReference type="ARBA" id="ARBA00022840"/>
    </source>
</evidence>
<evidence type="ECO:0000256" key="3">
    <source>
        <dbReference type="ARBA" id="ARBA00012438"/>
    </source>
</evidence>
<dbReference type="PROSITE" id="PS50112">
    <property type="entry name" value="PAS"/>
    <property type="match status" value="1"/>
</dbReference>
<keyword evidence="15" id="KW-0902">Two-component regulatory system</keyword>
<feature type="coiled-coil region" evidence="18">
    <location>
        <begin position="76"/>
        <end position="103"/>
    </location>
</feature>
<evidence type="ECO:0000256" key="2">
    <source>
        <dbReference type="ARBA" id="ARBA00004236"/>
    </source>
</evidence>
<evidence type="ECO:0000256" key="10">
    <source>
        <dbReference type="ARBA" id="ARBA00022692"/>
    </source>
</evidence>
<dbReference type="Gene3D" id="3.30.450.20">
    <property type="entry name" value="PAS domain"/>
    <property type="match status" value="1"/>
</dbReference>
<keyword evidence="18" id="KW-0175">Coiled coil</keyword>
<keyword evidence="12 22" id="KW-0418">Kinase</keyword>
<keyword evidence="7" id="KW-0597">Phosphoprotein</keyword>
<keyword evidence="9" id="KW-0808">Transferase</keyword>
<evidence type="ECO:0000259" key="20">
    <source>
        <dbReference type="PROSITE" id="PS50109"/>
    </source>
</evidence>
<keyword evidence="11" id="KW-0547">Nucleotide-binding</keyword>
<dbReference type="SUPFAM" id="SSF55785">
    <property type="entry name" value="PYP-like sensor domain (PAS domain)"/>
    <property type="match status" value="1"/>
</dbReference>
<dbReference type="InterPro" id="IPR050351">
    <property type="entry name" value="BphY/WalK/GraS-like"/>
</dbReference>
<keyword evidence="23" id="KW-1185">Reference proteome</keyword>
<dbReference type="SMART" id="SM00388">
    <property type="entry name" value="HisKA"/>
    <property type="match status" value="1"/>
</dbReference>
<dbReference type="GO" id="GO:0016301">
    <property type="term" value="F:kinase activity"/>
    <property type="evidence" value="ECO:0007669"/>
    <property type="project" value="UniProtKB-KW"/>
</dbReference>
<dbReference type="RefSeq" id="WP_344808065.1">
    <property type="nucleotide sequence ID" value="NZ_BAABBO010000014.1"/>
</dbReference>
<dbReference type="InterPro" id="IPR014310">
    <property type="entry name" value="Sig_transdc_His_kinase_PhoR"/>
</dbReference>
<evidence type="ECO:0000256" key="5">
    <source>
        <dbReference type="ARBA" id="ARBA00022448"/>
    </source>
</evidence>
<evidence type="ECO:0000256" key="15">
    <source>
        <dbReference type="ARBA" id="ARBA00023012"/>
    </source>
</evidence>
<dbReference type="SUPFAM" id="SSF55874">
    <property type="entry name" value="ATPase domain of HSP90 chaperone/DNA topoisomerase II/histidine kinase"/>
    <property type="match status" value="1"/>
</dbReference>
<comment type="caution">
    <text evidence="22">The sequence shown here is derived from an EMBL/GenBank/DDBJ whole genome shotgun (WGS) entry which is preliminary data.</text>
</comment>
<evidence type="ECO:0000256" key="14">
    <source>
        <dbReference type="ARBA" id="ARBA00022989"/>
    </source>
</evidence>
<dbReference type="InterPro" id="IPR021766">
    <property type="entry name" value="PhoR_N"/>
</dbReference>
<dbReference type="PANTHER" id="PTHR45453:SF1">
    <property type="entry name" value="PHOSPHATE REGULON SENSOR PROTEIN PHOR"/>
    <property type="match status" value="1"/>
</dbReference>
<keyword evidence="8" id="KW-0592">Phosphate transport</keyword>
<organism evidence="22 23">
    <name type="scientific">Allohahella marinimesophila</name>
    <dbReference type="NCBI Taxonomy" id="1054972"/>
    <lineage>
        <taxon>Bacteria</taxon>
        <taxon>Pseudomonadati</taxon>
        <taxon>Pseudomonadota</taxon>
        <taxon>Gammaproteobacteria</taxon>
        <taxon>Oceanospirillales</taxon>
        <taxon>Hahellaceae</taxon>
        <taxon>Allohahella</taxon>
    </lineage>
</organism>
<keyword evidence="10 19" id="KW-0812">Transmembrane</keyword>
<dbReference type="SUPFAM" id="SSF47384">
    <property type="entry name" value="Homodimeric domain of signal transducing histidine kinase"/>
    <property type="match status" value="1"/>
</dbReference>
<evidence type="ECO:0000256" key="7">
    <source>
        <dbReference type="ARBA" id="ARBA00022553"/>
    </source>
</evidence>
<dbReference type="Pfam" id="PF00989">
    <property type="entry name" value="PAS"/>
    <property type="match status" value="1"/>
</dbReference>
<accession>A0ABP7PUY5</accession>
<dbReference type="InterPro" id="IPR000014">
    <property type="entry name" value="PAS"/>
</dbReference>
<dbReference type="PROSITE" id="PS50109">
    <property type="entry name" value="HIS_KIN"/>
    <property type="match status" value="1"/>
</dbReference>
<keyword evidence="14 19" id="KW-1133">Transmembrane helix</keyword>
<dbReference type="Gene3D" id="1.10.287.130">
    <property type="match status" value="1"/>
</dbReference>
<reference evidence="23" key="1">
    <citation type="journal article" date="2019" name="Int. J. Syst. Evol. Microbiol.">
        <title>The Global Catalogue of Microorganisms (GCM) 10K type strain sequencing project: providing services to taxonomists for standard genome sequencing and annotation.</title>
        <authorList>
            <consortium name="The Broad Institute Genomics Platform"/>
            <consortium name="The Broad Institute Genome Sequencing Center for Infectious Disease"/>
            <person name="Wu L."/>
            <person name="Ma J."/>
        </authorList>
    </citation>
    <scope>NUCLEOTIDE SEQUENCE [LARGE SCALE GENOMIC DNA]</scope>
    <source>
        <strain evidence="23">JCM 17555</strain>
    </source>
</reference>
<evidence type="ECO:0000313" key="22">
    <source>
        <dbReference type="EMBL" id="GAA3971638.1"/>
    </source>
</evidence>
<dbReference type="InterPro" id="IPR003661">
    <property type="entry name" value="HisK_dim/P_dom"/>
</dbReference>
<dbReference type="CDD" id="cd00082">
    <property type="entry name" value="HisKA"/>
    <property type="match status" value="1"/>
</dbReference>
<dbReference type="InterPro" id="IPR013767">
    <property type="entry name" value="PAS_fold"/>
</dbReference>
<dbReference type="Gene3D" id="3.30.565.10">
    <property type="entry name" value="Histidine kinase-like ATPase, C-terminal domain"/>
    <property type="match status" value="1"/>
</dbReference>
<dbReference type="InterPro" id="IPR005467">
    <property type="entry name" value="His_kinase_dom"/>
</dbReference>
<evidence type="ECO:0000256" key="12">
    <source>
        <dbReference type="ARBA" id="ARBA00022777"/>
    </source>
</evidence>
<dbReference type="NCBIfam" id="TIGR02966">
    <property type="entry name" value="phoR_proteo"/>
    <property type="match status" value="1"/>
</dbReference>
<dbReference type="InterPro" id="IPR035965">
    <property type="entry name" value="PAS-like_dom_sf"/>
</dbReference>
<dbReference type="Proteomes" id="UP001501337">
    <property type="component" value="Unassembled WGS sequence"/>
</dbReference>
<evidence type="ECO:0000256" key="8">
    <source>
        <dbReference type="ARBA" id="ARBA00022592"/>
    </source>
</evidence>